<dbReference type="NCBIfam" id="TIGR02937">
    <property type="entry name" value="sigma70-ECF"/>
    <property type="match status" value="1"/>
</dbReference>
<dbReference type="EMBL" id="CP036287">
    <property type="protein sequence ID" value="QDU69610.1"/>
    <property type="molecule type" value="Genomic_DNA"/>
</dbReference>
<name>A0A518BRM9_9BACT</name>
<evidence type="ECO:0000259" key="1">
    <source>
        <dbReference type="Pfam" id="PF04542"/>
    </source>
</evidence>
<keyword evidence="3" id="KW-1185">Reference proteome</keyword>
<dbReference type="GO" id="GO:0003700">
    <property type="term" value="F:DNA-binding transcription factor activity"/>
    <property type="evidence" value="ECO:0007669"/>
    <property type="project" value="InterPro"/>
</dbReference>
<dbReference type="SUPFAM" id="SSF88946">
    <property type="entry name" value="Sigma2 domain of RNA polymerase sigma factors"/>
    <property type="match status" value="1"/>
</dbReference>
<feature type="domain" description="RNA polymerase sigma-70 region 2" evidence="1">
    <location>
        <begin position="45"/>
        <end position="109"/>
    </location>
</feature>
<sequence>MAVEPAPHVVGLHWRPMEQRTRASLLSRVRDCADDLAWSEFDVTYRELIVRYARRRGLQVSDAEDVRQAVMMRLAERLRSFRYDSGQGRFRDYLRRCVRNEVARLYGRRSGSDAVPIDELAAGAEDVDDLWEAEWRAHHLRLAMAKARAAFEESSIATFERLLAGESPEAIATGQATTVDAVYKVRTRLRSFLRERIAEQLSEEEDGDGRS</sequence>
<evidence type="ECO:0000313" key="3">
    <source>
        <dbReference type="Proteomes" id="UP000316921"/>
    </source>
</evidence>
<organism evidence="2 3">
    <name type="scientific">Engelhardtia mirabilis</name>
    <dbReference type="NCBI Taxonomy" id="2528011"/>
    <lineage>
        <taxon>Bacteria</taxon>
        <taxon>Pseudomonadati</taxon>
        <taxon>Planctomycetota</taxon>
        <taxon>Planctomycetia</taxon>
        <taxon>Planctomycetia incertae sedis</taxon>
        <taxon>Engelhardtia</taxon>
    </lineage>
</organism>
<dbReference type="Pfam" id="PF04542">
    <property type="entry name" value="Sigma70_r2"/>
    <property type="match status" value="1"/>
</dbReference>
<dbReference type="InterPro" id="IPR007627">
    <property type="entry name" value="RNA_pol_sigma70_r2"/>
</dbReference>
<proteinExistence type="predicted"/>
<dbReference type="InterPro" id="IPR013325">
    <property type="entry name" value="RNA_pol_sigma_r2"/>
</dbReference>
<accession>A0A518BRM9</accession>
<dbReference type="AlphaFoldDB" id="A0A518BRM9"/>
<evidence type="ECO:0000313" key="2">
    <source>
        <dbReference type="EMBL" id="QDU69610.1"/>
    </source>
</evidence>
<gene>
    <name evidence="2" type="ORF">Pla133_47300</name>
</gene>
<dbReference type="Gene3D" id="1.10.1740.10">
    <property type="match status" value="1"/>
</dbReference>
<dbReference type="Proteomes" id="UP000316921">
    <property type="component" value="Chromosome"/>
</dbReference>
<protein>
    <submittedName>
        <fullName evidence="2">Sigma-70 region 2</fullName>
    </submittedName>
</protein>
<dbReference type="InterPro" id="IPR014284">
    <property type="entry name" value="RNA_pol_sigma-70_dom"/>
</dbReference>
<dbReference type="GO" id="GO:0006352">
    <property type="term" value="P:DNA-templated transcription initiation"/>
    <property type="evidence" value="ECO:0007669"/>
    <property type="project" value="InterPro"/>
</dbReference>
<dbReference type="KEGG" id="pbap:Pla133_47300"/>
<reference evidence="2 3" key="1">
    <citation type="submission" date="2019-02" db="EMBL/GenBank/DDBJ databases">
        <title>Deep-cultivation of Planctomycetes and their phenomic and genomic characterization uncovers novel biology.</title>
        <authorList>
            <person name="Wiegand S."/>
            <person name="Jogler M."/>
            <person name="Boedeker C."/>
            <person name="Pinto D."/>
            <person name="Vollmers J."/>
            <person name="Rivas-Marin E."/>
            <person name="Kohn T."/>
            <person name="Peeters S.H."/>
            <person name="Heuer A."/>
            <person name="Rast P."/>
            <person name="Oberbeckmann S."/>
            <person name="Bunk B."/>
            <person name="Jeske O."/>
            <person name="Meyerdierks A."/>
            <person name="Storesund J.E."/>
            <person name="Kallscheuer N."/>
            <person name="Luecker S."/>
            <person name="Lage O.M."/>
            <person name="Pohl T."/>
            <person name="Merkel B.J."/>
            <person name="Hornburger P."/>
            <person name="Mueller R.-W."/>
            <person name="Bruemmer F."/>
            <person name="Labrenz M."/>
            <person name="Spormann A.M."/>
            <person name="Op den Camp H."/>
            <person name="Overmann J."/>
            <person name="Amann R."/>
            <person name="Jetten M.S.M."/>
            <person name="Mascher T."/>
            <person name="Medema M.H."/>
            <person name="Devos D.P."/>
            <person name="Kaster A.-K."/>
            <person name="Ovreas L."/>
            <person name="Rohde M."/>
            <person name="Galperin M.Y."/>
            <person name="Jogler C."/>
        </authorList>
    </citation>
    <scope>NUCLEOTIDE SEQUENCE [LARGE SCALE GENOMIC DNA]</scope>
    <source>
        <strain evidence="2 3">Pla133</strain>
    </source>
</reference>